<dbReference type="Pfam" id="PF03473">
    <property type="entry name" value="MOSC"/>
    <property type="match status" value="1"/>
</dbReference>
<proteinExistence type="predicted"/>
<gene>
    <name evidence="2" type="ORF">ETEE_1565</name>
</gene>
<dbReference type="EMBL" id="CP006664">
    <property type="protein sequence ID" value="AIJ08014.1"/>
    <property type="molecule type" value="Genomic_DNA"/>
</dbReference>
<dbReference type="InterPro" id="IPR011037">
    <property type="entry name" value="Pyrv_Knase-like_insert_dom_sf"/>
</dbReference>
<dbReference type="InterPro" id="IPR052353">
    <property type="entry name" value="Benzoxazolinone_Detox_Enz"/>
</dbReference>
<name>A0A076LQZ8_9GAMM</name>
<dbReference type="HOGENOM" id="CLU_082566_1_1_6"/>
<organism evidence="2 3">
    <name type="scientific">Edwardsiella anguillarum ET080813</name>
    <dbReference type="NCBI Taxonomy" id="667120"/>
    <lineage>
        <taxon>Bacteria</taxon>
        <taxon>Pseudomonadati</taxon>
        <taxon>Pseudomonadota</taxon>
        <taxon>Gammaproteobacteria</taxon>
        <taxon>Enterobacterales</taxon>
        <taxon>Hafniaceae</taxon>
        <taxon>Edwardsiella</taxon>
    </lineage>
</organism>
<accession>A0A076LQZ8</accession>
<dbReference type="NCBIfam" id="NF008577">
    <property type="entry name" value="PRK11536.1"/>
    <property type="match status" value="1"/>
</dbReference>
<feature type="domain" description="MOSC" evidence="1">
    <location>
        <begin position="25"/>
        <end position="177"/>
    </location>
</feature>
<dbReference type="PANTHER" id="PTHR30212:SF2">
    <property type="entry name" value="PROTEIN YIIM"/>
    <property type="match status" value="1"/>
</dbReference>
<dbReference type="InterPro" id="IPR005302">
    <property type="entry name" value="MoCF_Sase_C"/>
</dbReference>
<dbReference type="Pfam" id="PF03475">
    <property type="entry name" value="YiiM_3-alpha"/>
    <property type="match status" value="1"/>
</dbReference>
<dbReference type="InterPro" id="IPR005163">
    <property type="entry name" value="Tri_helical_YiiM-like"/>
</dbReference>
<dbReference type="RefSeq" id="WP_034163962.1">
    <property type="nucleotide sequence ID" value="NZ_CP006664.1"/>
</dbReference>
<dbReference type="GO" id="GO:0003824">
    <property type="term" value="F:catalytic activity"/>
    <property type="evidence" value="ECO:0007669"/>
    <property type="project" value="InterPro"/>
</dbReference>
<dbReference type="SUPFAM" id="SSF50800">
    <property type="entry name" value="PK beta-barrel domain-like"/>
    <property type="match status" value="1"/>
</dbReference>
<sequence>MRYPEVYVGRCASFIGGKSSAIVKRQMTDALALLRLGLAGDEQAELRVHGGADRALCHYPREHYDYWRQAYPQQAERFEAAVFGENLSTTGMDEASVFIGDIYRWGEALIQVTQPRSPCYKLNQMMEIGDLSLHMQHSGRCGWLYRVVAEGRVGDRCPLELVSRNGDISVAQCIAIVFHMPFDEAEYRRLLACAGLSASWCKTLQNRLLHGRIEDMNRRLYGRG</sequence>
<dbReference type="Gene3D" id="2.40.33.20">
    <property type="entry name" value="PK beta-barrel domain-like"/>
    <property type="match status" value="1"/>
</dbReference>
<dbReference type="KEGG" id="ete:ETEE_1565"/>
<dbReference type="GO" id="GO:0030170">
    <property type="term" value="F:pyridoxal phosphate binding"/>
    <property type="evidence" value="ECO:0007669"/>
    <property type="project" value="InterPro"/>
</dbReference>
<reference evidence="2 3" key="1">
    <citation type="journal article" date="2012" name="PLoS ONE">
        <title>Edwardsiella comparative phylogenomics reveal the new intra/inter-species taxonomic relationships, virulence evolution and niche adaptation mechanisms.</title>
        <authorList>
            <person name="Yang M."/>
            <person name="Lv Y."/>
            <person name="Xiao J."/>
            <person name="Wu H."/>
            <person name="Zheng H."/>
            <person name="Liu Q."/>
            <person name="Zhang Y."/>
            <person name="Wang Q."/>
        </authorList>
    </citation>
    <scope>NUCLEOTIDE SEQUENCE [LARGE SCALE GENOMIC DNA]</scope>
    <source>
        <strain evidence="3">080813</strain>
    </source>
</reference>
<dbReference type="PROSITE" id="PS51340">
    <property type="entry name" value="MOSC"/>
    <property type="match status" value="1"/>
</dbReference>
<evidence type="ECO:0000313" key="3">
    <source>
        <dbReference type="Proteomes" id="UP000028681"/>
    </source>
</evidence>
<protein>
    <submittedName>
        <fullName evidence="2">MOSC domain-containing protein</fullName>
    </submittedName>
</protein>
<dbReference type="PANTHER" id="PTHR30212">
    <property type="entry name" value="PROTEIN YIIM"/>
    <property type="match status" value="1"/>
</dbReference>
<evidence type="ECO:0000259" key="1">
    <source>
        <dbReference type="PROSITE" id="PS51340"/>
    </source>
</evidence>
<dbReference type="Proteomes" id="UP000028681">
    <property type="component" value="Chromosome"/>
</dbReference>
<dbReference type="AlphaFoldDB" id="A0A076LQZ8"/>
<dbReference type="GeneID" id="33939188"/>
<dbReference type="GO" id="GO:0030151">
    <property type="term" value="F:molybdenum ion binding"/>
    <property type="evidence" value="ECO:0007669"/>
    <property type="project" value="InterPro"/>
</dbReference>
<evidence type="ECO:0000313" key="2">
    <source>
        <dbReference type="EMBL" id="AIJ08014.1"/>
    </source>
</evidence>